<dbReference type="InterPro" id="IPR024370">
    <property type="entry name" value="PBP_domain"/>
</dbReference>
<keyword evidence="5" id="KW-1185">Reference proteome</keyword>
<evidence type="ECO:0000259" key="3">
    <source>
        <dbReference type="Pfam" id="PF12849"/>
    </source>
</evidence>
<dbReference type="EMBL" id="BATA01000022">
    <property type="protein sequence ID" value="GAD52400.1"/>
    <property type="molecule type" value="Genomic_DNA"/>
</dbReference>
<feature type="domain" description="PBP" evidence="3">
    <location>
        <begin position="140"/>
        <end position="343"/>
    </location>
</feature>
<keyword evidence="1" id="KW-0732">Signal</keyword>
<dbReference type="Gene3D" id="3.40.190.10">
    <property type="entry name" value="Periplasmic binding protein-like II"/>
    <property type="match status" value="2"/>
</dbReference>
<feature type="compositionally biased region" description="Low complexity" evidence="2">
    <location>
        <begin position="41"/>
        <end position="63"/>
    </location>
</feature>
<evidence type="ECO:0000256" key="2">
    <source>
        <dbReference type="SAM" id="MobiDB-lite"/>
    </source>
</evidence>
<comment type="caution">
    <text evidence="4">The sequence shown here is derived from an EMBL/GenBank/DDBJ whole genome shotgun (WGS) entry which is preliminary data.</text>
</comment>
<protein>
    <submittedName>
        <fullName evidence="4">Phosphate ABC transporter, periplasmic phosphate-binding protein PstS</fullName>
    </submittedName>
</protein>
<dbReference type="CDD" id="cd13566">
    <property type="entry name" value="PBP2_phosphate"/>
    <property type="match status" value="1"/>
</dbReference>
<accession>U2YTS6</accession>
<dbReference type="Pfam" id="PF12849">
    <property type="entry name" value="PBP_like_2"/>
    <property type="match status" value="1"/>
</dbReference>
<dbReference type="PANTHER" id="PTHR30570:SF1">
    <property type="entry name" value="PHOSPHATE-BINDING PROTEIN PSTS"/>
    <property type="match status" value="1"/>
</dbReference>
<dbReference type="AlphaFoldDB" id="U2YTS6"/>
<feature type="region of interest" description="Disordered" evidence="2">
    <location>
        <begin position="35"/>
        <end position="64"/>
    </location>
</feature>
<reference evidence="4 5" key="1">
    <citation type="submission" date="2013-09" db="EMBL/GenBank/DDBJ databases">
        <title>Whole genome sequencing of Halarchaeum acidiphilum strain MH1-52-1.</title>
        <authorList>
            <person name="Shimane Y."/>
            <person name="Minegishi H."/>
            <person name="Nishi S."/>
            <person name="Echigo A."/>
            <person name="Shuto A."/>
            <person name="Konishi M."/>
            <person name="Ito T."/>
            <person name="Ohkuma M."/>
            <person name="Ohta Y."/>
            <person name="Nagano Y."/>
            <person name="Tsubouchi T."/>
            <person name="Mori K."/>
            <person name="Usui K."/>
            <person name="Kamekura M."/>
            <person name="Usami R."/>
            <person name="Takaki Y."/>
            <person name="Hatada Y."/>
        </authorList>
    </citation>
    <scope>NUCLEOTIDE SEQUENCE [LARGE SCALE GENOMIC DNA]</scope>
    <source>
        <strain evidence="4 5">JCM 16109</strain>
    </source>
</reference>
<gene>
    <name evidence="4" type="ORF">MBEHAL_1160</name>
</gene>
<evidence type="ECO:0000313" key="5">
    <source>
        <dbReference type="Proteomes" id="UP000016986"/>
    </source>
</evidence>
<dbReference type="eggNOG" id="arCOG00213">
    <property type="taxonomic scope" value="Archaea"/>
</dbReference>
<organism evidence="4 5">
    <name type="scientific">Halarchaeum acidiphilum MH1-52-1</name>
    <dbReference type="NCBI Taxonomy" id="1261545"/>
    <lineage>
        <taxon>Archaea</taxon>
        <taxon>Methanobacteriati</taxon>
        <taxon>Methanobacteriota</taxon>
        <taxon>Stenosarchaea group</taxon>
        <taxon>Halobacteria</taxon>
        <taxon>Halobacteriales</taxon>
        <taxon>Halobacteriaceae</taxon>
    </lineage>
</organism>
<dbReference type="Proteomes" id="UP000016986">
    <property type="component" value="Unassembled WGS sequence"/>
</dbReference>
<sequence length="373" mass="39563">MMTHDSAGSSDFVSRRKLLAVTGAAGAVALAGCGGNGGGSESSTSSSTQRATSTSASSGSSSTWDDLLTAGGSSTVYPITSKAASLWNYNAPTSDAEHWPHETYNIDTDLPFADYWASQAGYDADGDKGTLPWHVSIGLSHSGVGLNKVMKGQVDIGDASAPVTAELSGHDDAFYERFVNHVVGVDAMQIIVSQKIYDAGVTQLSADEVRKIYTGDITNWKAVGGPDAEIQVVGRVEGSGTRTIFHERLLGGKEASAVAVHKGENQQVASTVRSSDNAIGYVGYAFVGNGAPAVDMKIDGTVYNQQKGNLGSRDYLLNRDLHCYTYDDTSKMESAFVNMILSDMGQQLFVAANDYITLPDERQKNQRSKLDLS</sequence>
<name>U2YTS6_9EURY</name>
<dbReference type="SUPFAM" id="SSF53850">
    <property type="entry name" value="Periplasmic binding protein-like II"/>
    <property type="match status" value="1"/>
</dbReference>
<evidence type="ECO:0000313" key="4">
    <source>
        <dbReference type="EMBL" id="GAD52400.1"/>
    </source>
</evidence>
<dbReference type="PANTHER" id="PTHR30570">
    <property type="entry name" value="PERIPLASMIC PHOSPHATE BINDING COMPONENT OF PHOSPHATE ABC TRANSPORTER"/>
    <property type="match status" value="1"/>
</dbReference>
<dbReference type="InterPro" id="IPR006311">
    <property type="entry name" value="TAT_signal"/>
</dbReference>
<dbReference type="PROSITE" id="PS51318">
    <property type="entry name" value="TAT"/>
    <property type="match status" value="1"/>
</dbReference>
<proteinExistence type="predicted"/>
<evidence type="ECO:0000256" key="1">
    <source>
        <dbReference type="ARBA" id="ARBA00022729"/>
    </source>
</evidence>
<dbReference type="InterPro" id="IPR050811">
    <property type="entry name" value="Phosphate_ABC_transporter"/>
</dbReference>